<dbReference type="AlphaFoldDB" id="A0A9D4KH41"/>
<evidence type="ECO:0000313" key="2">
    <source>
        <dbReference type="Proteomes" id="UP000828390"/>
    </source>
</evidence>
<dbReference type="Proteomes" id="UP000828390">
    <property type="component" value="Unassembled WGS sequence"/>
</dbReference>
<sequence length="55" mass="6247">MHCSVEIRAERRGPQCAFSPMWTQEMSPCQKRMDTGRIGNDLTVVIYVGSMAENQ</sequence>
<evidence type="ECO:0000313" key="1">
    <source>
        <dbReference type="EMBL" id="KAH3839329.1"/>
    </source>
</evidence>
<protein>
    <submittedName>
        <fullName evidence="1">Uncharacterized protein</fullName>
    </submittedName>
</protein>
<name>A0A9D4KH41_DREPO</name>
<dbReference type="EMBL" id="JAIWYP010000004">
    <property type="protein sequence ID" value="KAH3839329.1"/>
    <property type="molecule type" value="Genomic_DNA"/>
</dbReference>
<organism evidence="1 2">
    <name type="scientific">Dreissena polymorpha</name>
    <name type="common">Zebra mussel</name>
    <name type="synonym">Mytilus polymorpha</name>
    <dbReference type="NCBI Taxonomy" id="45954"/>
    <lineage>
        <taxon>Eukaryota</taxon>
        <taxon>Metazoa</taxon>
        <taxon>Spiralia</taxon>
        <taxon>Lophotrochozoa</taxon>
        <taxon>Mollusca</taxon>
        <taxon>Bivalvia</taxon>
        <taxon>Autobranchia</taxon>
        <taxon>Heteroconchia</taxon>
        <taxon>Euheterodonta</taxon>
        <taxon>Imparidentia</taxon>
        <taxon>Neoheterodontei</taxon>
        <taxon>Myida</taxon>
        <taxon>Dreissenoidea</taxon>
        <taxon>Dreissenidae</taxon>
        <taxon>Dreissena</taxon>
    </lineage>
</organism>
<accession>A0A9D4KH41</accession>
<proteinExistence type="predicted"/>
<reference evidence="1" key="1">
    <citation type="journal article" date="2019" name="bioRxiv">
        <title>The Genome of the Zebra Mussel, Dreissena polymorpha: A Resource for Invasive Species Research.</title>
        <authorList>
            <person name="McCartney M.A."/>
            <person name="Auch B."/>
            <person name="Kono T."/>
            <person name="Mallez S."/>
            <person name="Zhang Y."/>
            <person name="Obille A."/>
            <person name="Becker A."/>
            <person name="Abrahante J.E."/>
            <person name="Garbe J."/>
            <person name="Badalamenti J.P."/>
            <person name="Herman A."/>
            <person name="Mangelson H."/>
            <person name="Liachko I."/>
            <person name="Sullivan S."/>
            <person name="Sone E.D."/>
            <person name="Koren S."/>
            <person name="Silverstein K.A.T."/>
            <person name="Beckman K.B."/>
            <person name="Gohl D.M."/>
        </authorList>
    </citation>
    <scope>NUCLEOTIDE SEQUENCE</scope>
    <source>
        <strain evidence="1">Duluth1</strain>
        <tissue evidence="1">Whole animal</tissue>
    </source>
</reference>
<reference evidence="1" key="2">
    <citation type="submission" date="2020-11" db="EMBL/GenBank/DDBJ databases">
        <authorList>
            <person name="McCartney M.A."/>
            <person name="Auch B."/>
            <person name="Kono T."/>
            <person name="Mallez S."/>
            <person name="Becker A."/>
            <person name="Gohl D.M."/>
            <person name="Silverstein K.A.T."/>
            <person name="Koren S."/>
            <person name="Bechman K.B."/>
            <person name="Herman A."/>
            <person name="Abrahante J.E."/>
            <person name="Garbe J."/>
        </authorList>
    </citation>
    <scope>NUCLEOTIDE SEQUENCE</scope>
    <source>
        <strain evidence="1">Duluth1</strain>
        <tissue evidence="1">Whole animal</tissue>
    </source>
</reference>
<gene>
    <name evidence="1" type="ORF">DPMN_112757</name>
</gene>
<keyword evidence="2" id="KW-1185">Reference proteome</keyword>
<comment type="caution">
    <text evidence="1">The sequence shown here is derived from an EMBL/GenBank/DDBJ whole genome shotgun (WGS) entry which is preliminary data.</text>
</comment>